<evidence type="ECO:0000313" key="1">
    <source>
        <dbReference type="EMBL" id="RWX50505.1"/>
    </source>
</evidence>
<comment type="caution">
    <text evidence="1">The sequence shown here is derived from an EMBL/GenBank/DDBJ whole genome shotgun (WGS) entry which is preliminary data.</text>
</comment>
<accession>A0A444JBP4</accession>
<name>A0A444JBP4_9BACT</name>
<keyword evidence="2" id="KW-1185">Reference proteome</keyword>
<dbReference type="AlphaFoldDB" id="A0A444JBP4"/>
<dbReference type="EMBL" id="MTKS01000308">
    <property type="protein sequence ID" value="RWX50505.1"/>
    <property type="molecule type" value="Genomic_DNA"/>
</dbReference>
<sequence>MKAFIDRFSDSVKGVLSGFDRIVFKGLILPLMSASEVMSFPGSKAVEYKTKSQ</sequence>
<reference evidence="1 2" key="1">
    <citation type="submission" date="2017-01" db="EMBL/GenBank/DDBJ databases">
        <title>The cable genome- insights into the physiology and evolution of filamentous bacteria capable of sulfide oxidation via long distance electron transfer.</title>
        <authorList>
            <person name="Schreiber L."/>
            <person name="Bjerg J.T."/>
            <person name="Boggild A."/>
            <person name="Van De Vossenberg J."/>
            <person name="Meysman F."/>
            <person name="Nielsen L.P."/>
            <person name="Schramm A."/>
            <person name="Kjeldsen K.U."/>
        </authorList>
    </citation>
    <scope>NUCLEOTIDE SEQUENCE [LARGE SCALE GENOMIC DNA]</scope>
    <source>
        <strain evidence="1">A5</strain>
    </source>
</reference>
<organism evidence="1 2">
    <name type="scientific">Candidatus Electrothrix marina</name>
    <dbReference type="NCBI Taxonomy" id="1859130"/>
    <lineage>
        <taxon>Bacteria</taxon>
        <taxon>Pseudomonadati</taxon>
        <taxon>Thermodesulfobacteriota</taxon>
        <taxon>Desulfobulbia</taxon>
        <taxon>Desulfobulbales</taxon>
        <taxon>Desulfobulbaceae</taxon>
        <taxon>Candidatus Electrothrix</taxon>
    </lineage>
</organism>
<proteinExistence type="predicted"/>
<dbReference type="Proteomes" id="UP000288892">
    <property type="component" value="Unassembled WGS sequence"/>
</dbReference>
<protein>
    <submittedName>
        <fullName evidence="1">Uncharacterized protein</fullName>
    </submittedName>
</protein>
<evidence type="ECO:0000313" key="2">
    <source>
        <dbReference type="Proteomes" id="UP000288892"/>
    </source>
</evidence>
<gene>
    <name evidence="1" type="ORF">VU01_13082</name>
</gene>